<dbReference type="SUPFAM" id="SSF52172">
    <property type="entry name" value="CheY-like"/>
    <property type="match status" value="1"/>
</dbReference>
<dbReference type="PANTHER" id="PTHR43047:SF72">
    <property type="entry name" value="OSMOSENSING HISTIDINE PROTEIN KINASE SLN1"/>
    <property type="match status" value="1"/>
</dbReference>
<feature type="domain" description="Histidine kinase" evidence="13">
    <location>
        <begin position="196"/>
        <end position="414"/>
    </location>
</feature>
<sequence length="530" mass="60209">MIDFFQNLFDTSDFPPRWYCGNWSDFLGWLHVVSDLAIWLAYFAIPAVLVALKQRYEGLLIGTRSIIWTADPKGEFVSPQKSWERYTGQSWSEHRYRGWLQAVHEADREHVQERWNESQRDGSLYHTTGRVWNDASRQYRYFDAEAVPILDGDGNIREWAGTFTDIHQERLAEIALAESEQRANEASRAKTEFLSNMSHEIRTPMTAVLGYTDILLEDETDLDRREHLTTIHSHGNFLLELINDILDLSKIEAGKLEILVEPFSLQELVEDVRRLMRVKAEAQGLSLLIRYDGEVPLLIQSDPKRVRQVLINLIGNAIKFTDYGSISLTVAYAADTNKLKFEVADSGIGISNQQKSRLFQAFSQGDGTITRDYGGTGLGLVISQRLVTMLGGKITVESTPGEGSRFQFTIQTGDVSQTPLVKPRKTIGCEIASQANLQIGNNSGMMNACTFLIVDDRRDIRFLTKHLLEKWNASVVEAVDGEDAIAKVNQRNASGRRFDLILLDMEMPKLDGYETAKRLRRSMLRHQSTR</sequence>
<dbReference type="Pfam" id="PF08447">
    <property type="entry name" value="PAS_3"/>
    <property type="match status" value="1"/>
</dbReference>
<dbReference type="PRINTS" id="PR00344">
    <property type="entry name" value="BCTRLSENSOR"/>
</dbReference>
<evidence type="ECO:0000259" key="14">
    <source>
        <dbReference type="PROSITE" id="PS50110"/>
    </source>
</evidence>
<evidence type="ECO:0000256" key="5">
    <source>
        <dbReference type="ARBA" id="ARBA00022679"/>
    </source>
</evidence>
<dbReference type="InterPro" id="IPR003661">
    <property type="entry name" value="HisK_dim/P_dom"/>
</dbReference>
<dbReference type="InterPro" id="IPR036097">
    <property type="entry name" value="HisK_dim/P_sf"/>
</dbReference>
<dbReference type="InterPro" id="IPR011006">
    <property type="entry name" value="CheY-like_superfamily"/>
</dbReference>
<comment type="caution">
    <text evidence="16">The sequence shown here is derived from an EMBL/GenBank/DDBJ whole genome shotgun (WGS) entry which is preliminary data.</text>
</comment>
<evidence type="ECO:0000256" key="2">
    <source>
        <dbReference type="ARBA" id="ARBA00004370"/>
    </source>
</evidence>
<dbReference type="InterPro" id="IPR035965">
    <property type="entry name" value="PAS-like_dom_sf"/>
</dbReference>
<evidence type="ECO:0000256" key="6">
    <source>
        <dbReference type="ARBA" id="ARBA00022692"/>
    </source>
</evidence>
<dbReference type="Pfam" id="PF00072">
    <property type="entry name" value="Response_reg"/>
    <property type="match status" value="1"/>
</dbReference>
<feature type="domain" description="Response regulatory" evidence="14">
    <location>
        <begin position="450"/>
        <end position="530"/>
    </location>
</feature>
<dbReference type="FunFam" id="3.30.565.10:FF:000010">
    <property type="entry name" value="Sensor histidine kinase RcsC"/>
    <property type="match status" value="1"/>
</dbReference>
<keyword evidence="10" id="KW-1133">Transmembrane helix</keyword>
<dbReference type="EC" id="2.7.13.3" evidence="3"/>
<evidence type="ECO:0000256" key="4">
    <source>
        <dbReference type="ARBA" id="ARBA00022553"/>
    </source>
</evidence>
<dbReference type="NCBIfam" id="TIGR00229">
    <property type="entry name" value="sensory_box"/>
    <property type="match status" value="1"/>
</dbReference>
<evidence type="ECO:0000256" key="9">
    <source>
        <dbReference type="ARBA" id="ARBA00022840"/>
    </source>
</evidence>
<gene>
    <name evidence="16" type="primary">barA_4</name>
    <name evidence="16" type="ORF">Pla100_43080</name>
</gene>
<evidence type="ECO:0000256" key="1">
    <source>
        <dbReference type="ARBA" id="ARBA00000085"/>
    </source>
</evidence>
<evidence type="ECO:0000256" key="10">
    <source>
        <dbReference type="ARBA" id="ARBA00022989"/>
    </source>
</evidence>
<dbReference type="Gene3D" id="3.30.565.10">
    <property type="entry name" value="Histidine kinase-like ATPase, C-terminal domain"/>
    <property type="match status" value="1"/>
</dbReference>
<keyword evidence="5 16" id="KW-0808">Transferase</keyword>
<dbReference type="InterPro" id="IPR013655">
    <property type="entry name" value="PAS_fold_3"/>
</dbReference>
<dbReference type="SUPFAM" id="SSF55874">
    <property type="entry name" value="ATPase domain of HSP90 chaperone/DNA topoisomerase II/histidine kinase"/>
    <property type="match status" value="1"/>
</dbReference>
<dbReference type="EMBL" id="SJPM01000010">
    <property type="protein sequence ID" value="TWT92992.1"/>
    <property type="molecule type" value="Genomic_DNA"/>
</dbReference>
<dbReference type="PROSITE" id="PS50110">
    <property type="entry name" value="RESPONSE_REGULATORY"/>
    <property type="match status" value="1"/>
</dbReference>
<dbReference type="InterPro" id="IPR005467">
    <property type="entry name" value="His_kinase_dom"/>
</dbReference>
<keyword evidence="17" id="KW-1185">Reference proteome</keyword>
<proteinExistence type="predicted"/>
<dbReference type="CDD" id="cd17546">
    <property type="entry name" value="REC_hyHK_CKI1_RcsC-like"/>
    <property type="match status" value="1"/>
</dbReference>
<dbReference type="CDD" id="cd00082">
    <property type="entry name" value="HisKA"/>
    <property type="match status" value="1"/>
</dbReference>
<dbReference type="InterPro" id="IPR036890">
    <property type="entry name" value="HATPase_C_sf"/>
</dbReference>
<dbReference type="SMART" id="SM00387">
    <property type="entry name" value="HATPase_c"/>
    <property type="match status" value="1"/>
</dbReference>
<evidence type="ECO:0000256" key="3">
    <source>
        <dbReference type="ARBA" id="ARBA00012438"/>
    </source>
</evidence>
<dbReference type="PROSITE" id="PS50113">
    <property type="entry name" value="PAC"/>
    <property type="match status" value="1"/>
</dbReference>
<evidence type="ECO:0000256" key="12">
    <source>
        <dbReference type="PROSITE-ProRule" id="PRU00169"/>
    </source>
</evidence>
<dbReference type="RefSeq" id="WP_146579739.1">
    <property type="nucleotide sequence ID" value="NZ_SJPM01000010.1"/>
</dbReference>
<dbReference type="Gene3D" id="1.10.287.130">
    <property type="match status" value="1"/>
</dbReference>
<comment type="subcellular location">
    <subcellularLocation>
        <location evidence="2">Membrane</location>
    </subcellularLocation>
</comment>
<dbReference type="InterPro" id="IPR003594">
    <property type="entry name" value="HATPase_dom"/>
</dbReference>
<dbReference type="InterPro" id="IPR004358">
    <property type="entry name" value="Sig_transdc_His_kin-like_C"/>
</dbReference>
<evidence type="ECO:0000259" key="15">
    <source>
        <dbReference type="PROSITE" id="PS50113"/>
    </source>
</evidence>
<dbReference type="CDD" id="cd00130">
    <property type="entry name" value="PAS"/>
    <property type="match status" value="1"/>
</dbReference>
<feature type="domain" description="PAC" evidence="15">
    <location>
        <begin position="125"/>
        <end position="178"/>
    </location>
</feature>
<keyword evidence="7" id="KW-0547">Nucleotide-binding</keyword>
<dbReference type="SUPFAM" id="SSF47384">
    <property type="entry name" value="Homodimeric domain of signal transducing histidine kinase"/>
    <property type="match status" value="1"/>
</dbReference>
<dbReference type="Gene3D" id="3.40.50.2300">
    <property type="match status" value="1"/>
</dbReference>
<dbReference type="PROSITE" id="PS50109">
    <property type="entry name" value="HIS_KIN"/>
    <property type="match status" value="1"/>
</dbReference>
<dbReference type="InterPro" id="IPR001789">
    <property type="entry name" value="Sig_transdc_resp-reg_receiver"/>
</dbReference>
<dbReference type="GO" id="GO:0005886">
    <property type="term" value="C:plasma membrane"/>
    <property type="evidence" value="ECO:0007669"/>
    <property type="project" value="TreeGrafter"/>
</dbReference>
<name>A0A5C5ZZJ5_9BACT</name>
<dbReference type="SMART" id="SM00388">
    <property type="entry name" value="HisKA"/>
    <property type="match status" value="1"/>
</dbReference>
<accession>A0A5C5ZZJ5</accession>
<keyword evidence="11" id="KW-0472">Membrane</keyword>
<evidence type="ECO:0000256" key="7">
    <source>
        <dbReference type="ARBA" id="ARBA00022741"/>
    </source>
</evidence>
<evidence type="ECO:0000259" key="13">
    <source>
        <dbReference type="PROSITE" id="PS50109"/>
    </source>
</evidence>
<dbReference type="InterPro" id="IPR000700">
    <property type="entry name" value="PAS-assoc_C"/>
</dbReference>
<keyword evidence="8 16" id="KW-0418">Kinase</keyword>
<dbReference type="Gene3D" id="3.30.450.20">
    <property type="entry name" value="PAS domain"/>
    <property type="match status" value="1"/>
</dbReference>
<dbReference type="Pfam" id="PF02518">
    <property type="entry name" value="HATPase_c"/>
    <property type="match status" value="1"/>
</dbReference>
<dbReference type="InterPro" id="IPR000014">
    <property type="entry name" value="PAS"/>
</dbReference>
<organism evidence="16 17">
    <name type="scientific">Neorhodopirellula pilleata</name>
    <dbReference type="NCBI Taxonomy" id="2714738"/>
    <lineage>
        <taxon>Bacteria</taxon>
        <taxon>Pseudomonadati</taxon>
        <taxon>Planctomycetota</taxon>
        <taxon>Planctomycetia</taxon>
        <taxon>Pirellulales</taxon>
        <taxon>Pirellulaceae</taxon>
        <taxon>Neorhodopirellula</taxon>
    </lineage>
</organism>
<dbReference type="FunFam" id="1.10.287.130:FF:000004">
    <property type="entry name" value="Ethylene receptor 1"/>
    <property type="match status" value="1"/>
</dbReference>
<dbReference type="CDD" id="cd16922">
    <property type="entry name" value="HATPase_EvgS-ArcB-TorS-like"/>
    <property type="match status" value="1"/>
</dbReference>
<reference evidence="16 17" key="1">
    <citation type="submission" date="2019-02" db="EMBL/GenBank/DDBJ databases">
        <title>Deep-cultivation of Planctomycetes and their phenomic and genomic characterization uncovers novel biology.</title>
        <authorList>
            <person name="Wiegand S."/>
            <person name="Jogler M."/>
            <person name="Boedeker C."/>
            <person name="Pinto D."/>
            <person name="Vollmers J."/>
            <person name="Rivas-Marin E."/>
            <person name="Kohn T."/>
            <person name="Peeters S.H."/>
            <person name="Heuer A."/>
            <person name="Rast P."/>
            <person name="Oberbeckmann S."/>
            <person name="Bunk B."/>
            <person name="Jeske O."/>
            <person name="Meyerdierks A."/>
            <person name="Storesund J.E."/>
            <person name="Kallscheuer N."/>
            <person name="Luecker S."/>
            <person name="Lage O.M."/>
            <person name="Pohl T."/>
            <person name="Merkel B.J."/>
            <person name="Hornburger P."/>
            <person name="Mueller R.-W."/>
            <person name="Bruemmer F."/>
            <person name="Labrenz M."/>
            <person name="Spormann A.M."/>
            <person name="Op Den Camp H."/>
            <person name="Overmann J."/>
            <person name="Amann R."/>
            <person name="Jetten M.S.M."/>
            <person name="Mascher T."/>
            <person name="Medema M.H."/>
            <person name="Devos D.P."/>
            <person name="Kaster A.-K."/>
            <person name="Ovreas L."/>
            <person name="Rohde M."/>
            <person name="Galperin M.Y."/>
            <person name="Jogler C."/>
        </authorList>
    </citation>
    <scope>NUCLEOTIDE SEQUENCE [LARGE SCALE GENOMIC DNA]</scope>
    <source>
        <strain evidence="16 17">Pla100</strain>
    </source>
</reference>
<dbReference type="GO" id="GO:0005524">
    <property type="term" value="F:ATP binding"/>
    <property type="evidence" value="ECO:0007669"/>
    <property type="project" value="UniProtKB-KW"/>
</dbReference>
<protein>
    <recommendedName>
        <fullName evidence="3">histidine kinase</fullName>
        <ecNumber evidence="3">2.7.13.3</ecNumber>
    </recommendedName>
</protein>
<dbReference type="GO" id="GO:0000155">
    <property type="term" value="F:phosphorelay sensor kinase activity"/>
    <property type="evidence" value="ECO:0007669"/>
    <property type="project" value="InterPro"/>
</dbReference>
<evidence type="ECO:0000313" key="17">
    <source>
        <dbReference type="Proteomes" id="UP000316213"/>
    </source>
</evidence>
<keyword evidence="4 12" id="KW-0597">Phosphoprotein</keyword>
<evidence type="ECO:0000256" key="8">
    <source>
        <dbReference type="ARBA" id="ARBA00022777"/>
    </source>
</evidence>
<keyword evidence="9" id="KW-0067">ATP-binding</keyword>
<comment type="catalytic activity">
    <reaction evidence="1">
        <text>ATP + protein L-histidine = ADP + protein N-phospho-L-histidine.</text>
        <dbReference type="EC" id="2.7.13.3"/>
    </reaction>
</comment>
<dbReference type="GO" id="GO:0009927">
    <property type="term" value="F:histidine phosphotransfer kinase activity"/>
    <property type="evidence" value="ECO:0007669"/>
    <property type="project" value="TreeGrafter"/>
</dbReference>
<dbReference type="Proteomes" id="UP000316213">
    <property type="component" value="Unassembled WGS sequence"/>
</dbReference>
<dbReference type="Pfam" id="PF00512">
    <property type="entry name" value="HisKA"/>
    <property type="match status" value="1"/>
</dbReference>
<dbReference type="OrthoDB" id="229369at2"/>
<dbReference type="AlphaFoldDB" id="A0A5C5ZZJ5"/>
<evidence type="ECO:0000256" key="11">
    <source>
        <dbReference type="ARBA" id="ARBA00023136"/>
    </source>
</evidence>
<feature type="modified residue" description="4-aspartylphosphate" evidence="12">
    <location>
        <position position="504"/>
    </location>
</feature>
<keyword evidence="6" id="KW-0812">Transmembrane</keyword>
<dbReference type="SUPFAM" id="SSF55785">
    <property type="entry name" value="PYP-like sensor domain (PAS domain)"/>
    <property type="match status" value="1"/>
</dbReference>
<evidence type="ECO:0000313" key="16">
    <source>
        <dbReference type="EMBL" id="TWT92992.1"/>
    </source>
</evidence>
<dbReference type="PANTHER" id="PTHR43047">
    <property type="entry name" value="TWO-COMPONENT HISTIDINE PROTEIN KINASE"/>
    <property type="match status" value="1"/>
</dbReference>